<sequence length="157" mass="17922">MPFDELSEEPLVSPDTKNATKFHPSEAPPGQEEYWKRLAGYNSGLYNGFWEEAEETRRIENLAIFDAISGQLELTPFQKRVGRMHFEELNIREIGYGTALTAFAVCMIVAAEDGRRYSPRAKPENTDSEFVRIADSLDFRPKLIERAVHAVREAINE</sequence>
<accession>A0A345E0E4</accession>
<dbReference type="KEGG" id="haj:DU500_04010"/>
<evidence type="ECO:0000313" key="2">
    <source>
        <dbReference type="EMBL" id="AXG05666.1"/>
    </source>
</evidence>
<dbReference type="RefSeq" id="WP_114584815.1">
    <property type="nucleotide sequence ID" value="NZ_CP031150.1"/>
</dbReference>
<dbReference type="AlphaFoldDB" id="A0A345E0E4"/>
<organism evidence="2 3">
    <name type="scientific">Haloplanus rubicundus</name>
    <dbReference type="NCBI Taxonomy" id="1547898"/>
    <lineage>
        <taxon>Archaea</taxon>
        <taxon>Methanobacteriati</taxon>
        <taxon>Methanobacteriota</taxon>
        <taxon>Stenosarchaea group</taxon>
        <taxon>Halobacteria</taxon>
        <taxon>Halobacteriales</taxon>
        <taxon>Haloferacaceae</taxon>
        <taxon>Haloplanus</taxon>
    </lineage>
</organism>
<evidence type="ECO:0000313" key="3">
    <source>
        <dbReference type="Proteomes" id="UP000253273"/>
    </source>
</evidence>
<keyword evidence="3" id="KW-1185">Reference proteome</keyword>
<evidence type="ECO:0008006" key="4">
    <source>
        <dbReference type="Google" id="ProtNLM"/>
    </source>
</evidence>
<dbReference type="GeneID" id="37282521"/>
<evidence type="ECO:0000256" key="1">
    <source>
        <dbReference type="SAM" id="MobiDB-lite"/>
    </source>
</evidence>
<dbReference type="Proteomes" id="UP000253273">
    <property type="component" value="Chromosome"/>
</dbReference>
<dbReference type="OrthoDB" id="301292at2157"/>
<proteinExistence type="predicted"/>
<protein>
    <recommendedName>
        <fullName evidence="4">Transcription factor TFIIB cyclin-like domain-containing protein</fullName>
    </recommendedName>
</protein>
<name>A0A345E0E4_9EURY</name>
<dbReference type="EMBL" id="CP031150">
    <property type="protein sequence ID" value="AXG05666.1"/>
    <property type="molecule type" value="Genomic_DNA"/>
</dbReference>
<gene>
    <name evidence="2" type="ORF">DU500_04010</name>
</gene>
<reference evidence="2 3" key="1">
    <citation type="submission" date="2018-07" db="EMBL/GenBank/DDBJ databases">
        <title>Genome sequences of Haloplanus sp. CBA1113.</title>
        <authorList>
            <person name="Kim Y.B."/>
            <person name="Roh S.W."/>
        </authorList>
    </citation>
    <scope>NUCLEOTIDE SEQUENCE [LARGE SCALE GENOMIC DNA]</scope>
    <source>
        <strain evidence="2 3">CBA1113</strain>
    </source>
</reference>
<feature type="region of interest" description="Disordered" evidence="1">
    <location>
        <begin position="1"/>
        <end position="30"/>
    </location>
</feature>